<dbReference type="EMBL" id="LHQQ01000127">
    <property type="protein sequence ID" value="KOS41611.1"/>
    <property type="molecule type" value="Genomic_DNA"/>
</dbReference>
<organism evidence="1 2">
    <name type="scientific">Penicillium nordicum</name>
    <dbReference type="NCBI Taxonomy" id="229535"/>
    <lineage>
        <taxon>Eukaryota</taxon>
        <taxon>Fungi</taxon>
        <taxon>Dikarya</taxon>
        <taxon>Ascomycota</taxon>
        <taxon>Pezizomycotina</taxon>
        <taxon>Eurotiomycetes</taxon>
        <taxon>Eurotiomycetidae</taxon>
        <taxon>Eurotiales</taxon>
        <taxon>Aspergillaceae</taxon>
        <taxon>Penicillium</taxon>
    </lineage>
</organism>
<protein>
    <submittedName>
        <fullName evidence="1">Uncharacterized protein</fullName>
    </submittedName>
</protein>
<reference evidence="1 2" key="1">
    <citation type="submission" date="2015-08" db="EMBL/GenBank/DDBJ databases">
        <title>Genome sequencing of Penicillium nordicum.</title>
        <authorList>
            <person name="Nguyen H.D."/>
            <person name="Seifert K.A."/>
        </authorList>
    </citation>
    <scope>NUCLEOTIDE SEQUENCE [LARGE SCALE GENOMIC DNA]</scope>
    <source>
        <strain evidence="1 2">DAOMC 185683</strain>
    </source>
</reference>
<evidence type="ECO:0000313" key="2">
    <source>
        <dbReference type="Proteomes" id="UP000037696"/>
    </source>
</evidence>
<sequence length="69" mass="8287">MIDILHNWIILFEPRWKILSEVLWFTWEFDEFGLTETNSRNKSNTEDTPIRGDVSLDQHRCIDELHTAI</sequence>
<keyword evidence="2" id="KW-1185">Reference proteome</keyword>
<comment type="caution">
    <text evidence="1">The sequence shown here is derived from an EMBL/GenBank/DDBJ whole genome shotgun (WGS) entry which is preliminary data.</text>
</comment>
<name>A0A0M8P6C3_9EURO</name>
<gene>
    <name evidence="1" type="ORF">ACN38_g7542</name>
</gene>
<dbReference type="AlphaFoldDB" id="A0A0M8P6C3"/>
<proteinExistence type="predicted"/>
<dbReference type="Proteomes" id="UP000037696">
    <property type="component" value="Unassembled WGS sequence"/>
</dbReference>
<evidence type="ECO:0000313" key="1">
    <source>
        <dbReference type="EMBL" id="KOS41611.1"/>
    </source>
</evidence>
<accession>A0A0M8P6C3</accession>